<dbReference type="CDD" id="cd06222">
    <property type="entry name" value="RNase_H_like"/>
    <property type="match status" value="1"/>
</dbReference>
<proteinExistence type="predicted"/>
<dbReference type="EMBL" id="DF973422">
    <property type="protein sequence ID" value="GAU30289.1"/>
    <property type="molecule type" value="Genomic_DNA"/>
</dbReference>
<dbReference type="PANTHER" id="PTHR47074:SF48">
    <property type="entry name" value="POLYNUCLEOTIDYL TRANSFERASE, RIBONUCLEASE H-LIKE SUPERFAMILY PROTEIN"/>
    <property type="match status" value="1"/>
</dbReference>
<evidence type="ECO:0000313" key="3">
    <source>
        <dbReference type="Proteomes" id="UP000242715"/>
    </source>
</evidence>
<feature type="domain" description="RNase H type-1" evidence="1">
    <location>
        <begin position="163"/>
        <end position="284"/>
    </location>
</feature>
<dbReference type="InterPro" id="IPR002156">
    <property type="entry name" value="RNaseH_domain"/>
</dbReference>
<keyword evidence="3" id="KW-1185">Reference proteome</keyword>
<dbReference type="InterPro" id="IPR012337">
    <property type="entry name" value="RNaseH-like_sf"/>
</dbReference>
<dbReference type="Pfam" id="PF13456">
    <property type="entry name" value="RVT_3"/>
    <property type="match status" value="1"/>
</dbReference>
<dbReference type="Proteomes" id="UP000242715">
    <property type="component" value="Unassembled WGS sequence"/>
</dbReference>
<gene>
    <name evidence="2" type="ORF">TSUD_385100</name>
</gene>
<dbReference type="InterPro" id="IPR036397">
    <property type="entry name" value="RNaseH_sf"/>
</dbReference>
<dbReference type="InterPro" id="IPR052929">
    <property type="entry name" value="RNase_H-like_EbsB-rel"/>
</dbReference>
<evidence type="ECO:0000259" key="1">
    <source>
        <dbReference type="Pfam" id="PF13456"/>
    </source>
</evidence>
<dbReference type="PANTHER" id="PTHR47074">
    <property type="entry name" value="BNAC02G40300D PROTEIN"/>
    <property type="match status" value="1"/>
</dbReference>
<name>A0A2Z6NF58_TRISU</name>
<protein>
    <recommendedName>
        <fullName evidence="1">RNase H type-1 domain-containing protein</fullName>
    </recommendedName>
</protein>
<dbReference type="GO" id="GO:0003676">
    <property type="term" value="F:nucleic acid binding"/>
    <property type="evidence" value="ECO:0007669"/>
    <property type="project" value="InterPro"/>
</dbReference>
<organism evidence="2 3">
    <name type="scientific">Trifolium subterraneum</name>
    <name type="common">Subterranean clover</name>
    <dbReference type="NCBI Taxonomy" id="3900"/>
    <lineage>
        <taxon>Eukaryota</taxon>
        <taxon>Viridiplantae</taxon>
        <taxon>Streptophyta</taxon>
        <taxon>Embryophyta</taxon>
        <taxon>Tracheophyta</taxon>
        <taxon>Spermatophyta</taxon>
        <taxon>Magnoliopsida</taxon>
        <taxon>eudicotyledons</taxon>
        <taxon>Gunneridae</taxon>
        <taxon>Pentapetalae</taxon>
        <taxon>rosids</taxon>
        <taxon>fabids</taxon>
        <taxon>Fabales</taxon>
        <taxon>Fabaceae</taxon>
        <taxon>Papilionoideae</taxon>
        <taxon>50 kb inversion clade</taxon>
        <taxon>NPAAA clade</taxon>
        <taxon>Hologalegina</taxon>
        <taxon>IRL clade</taxon>
        <taxon>Trifolieae</taxon>
        <taxon>Trifolium</taxon>
    </lineage>
</organism>
<dbReference type="InterPro" id="IPR044730">
    <property type="entry name" value="RNase_H-like_dom_plant"/>
</dbReference>
<dbReference type="GO" id="GO:0004523">
    <property type="term" value="F:RNA-DNA hybrid ribonuclease activity"/>
    <property type="evidence" value="ECO:0007669"/>
    <property type="project" value="InterPro"/>
</dbReference>
<accession>A0A2Z6NF58</accession>
<reference evidence="3" key="1">
    <citation type="journal article" date="2017" name="Front. Plant Sci.">
        <title>Climate Clever Clovers: New Paradigm to Reduce the Environmental Footprint of Ruminants by Breeding Low Methanogenic Forages Utilizing Haplotype Variation.</title>
        <authorList>
            <person name="Kaur P."/>
            <person name="Appels R."/>
            <person name="Bayer P.E."/>
            <person name="Keeble-Gagnere G."/>
            <person name="Wang J."/>
            <person name="Hirakawa H."/>
            <person name="Shirasawa K."/>
            <person name="Vercoe P."/>
            <person name="Stefanova K."/>
            <person name="Durmic Z."/>
            <person name="Nichols P."/>
            <person name="Revell C."/>
            <person name="Isobe S.N."/>
            <person name="Edwards D."/>
            <person name="Erskine W."/>
        </authorList>
    </citation>
    <scope>NUCLEOTIDE SEQUENCE [LARGE SCALE GENOMIC DNA]</scope>
    <source>
        <strain evidence="3">cv. Daliak</strain>
    </source>
</reference>
<evidence type="ECO:0000313" key="2">
    <source>
        <dbReference type="EMBL" id="GAU30289.1"/>
    </source>
</evidence>
<sequence>MFSWRSLWNTRNVLMKGCRWIVGDGSRVRVMEDPWLRGSVGRWISAPQREEVYGMYVNNLMEEGVRRLSSFNNVAELLLNICNHEDENIVGRVAMLIWCIWQNRNNTIWNNNSNSALQVGQQAFQAWQQWFDAQKLHNRGVQQPAEQQNVRWVQPPVGWIKCNVDAGFFQAISTTSAANCFRQSNGLFLSAETRYNSNFTTLEGEGMTLLNAVQFAISQGWDYVIFESDSQYLVNAITSNKVGISEFCSLVSSIRNSLSSLSNFEVKFVRRQSNMVAHSLARAAISWASHQSFDFVPPYIESLINNEMS</sequence>
<dbReference type="Gene3D" id="3.30.420.10">
    <property type="entry name" value="Ribonuclease H-like superfamily/Ribonuclease H"/>
    <property type="match status" value="1"/>
</dbReference>
<dbReference type="SUPFAM" id="SSF53098">
    <property type="entry name" value="Ribonuclease H-like"/>
    <property type="match status" value="1"/>
</dbReference>
<dbReference type="AlphaFoldDB" id="A0A2Z6NF58"/>
<dbReference type="OrthoDB" id="1021815at2759"/>